<gene>
    <name evidence="2" type="ORF">NCTC10815_01840</name>
</gene>
<feature type="signal peptide" evidence="1">
    <location>
        <begin position="1"/>
        <end position="24"/>
    </location>
</feature>
<dbReference type="AlphaFoldDB" id="A0A378MDT6"/>
<accession>A0A378MDT6</accession>
<reference evidence="2 3" key="1">
    <citation type="submission" date="2018-06" db="EMBL/GenBank/DDBJ databases">
        <authorList>
            <consortium name="Pathogen Informatics"/>
            <person name="Doyle S."/>
        </authorList>
    </citation>
    <scope>NUCLEOTIDE SEQUENCE [LARGE SCALE GENOMIC DNA]</scope>
    <source>
        <strain evidence="3">NCTC 10815</strain>
    </source>
</reference>
<dbReference type="PROSITE" id="PS51257">
    <property type="entry name" value="PROKAR_LIPOPROTEIN"/>
    <property type="match status" value="1"/>
</dbReference>
<sequence>MFKRKGFYISILAIMMLVVLTACQSKNTTQSNKANKPAQVVNIMETSALPSASPTLADNSVSFRVINQIFEGLYRLDKKENHS</sequence>
<name>A0A378MDT6_LISGR</name>
<evidence type="ECO:0000313" key="2">
    <source>
        <dbReference type="EMBL" id="STY44498.1"/>
    </source>
</evidence>
<organism evidence="2 3">
    <name type="scientific">Listeria grayi</name>
    <name type="common">Listeria murrayi</name>
    <dbReference type="NCBI Taxonomy" id="1641"/>
    <lineage>
        <taxon>Bacteria</taxon>
        <taxon>Bacillati</taxon>
        <taxon>Bacillota</taxon>
        <taxon>Bacilli</taxon>
        <taxon>Bacillales</taxon>
        <taxon>Listeriaceae</taxon>
        <taxon>Listeria</taxon>
    </lineage>
</organism>
<keyword evidence="1" id="KW-0732">Signal</keyword>
<feature type="chain" id="PRO_5039696959" evidence="1">
    <location>
        <begin position="25"/>
        <end position="83"/>
    </location>
</feature>
<dbReference type="Proteomes" id="UP000254879">
    <property type="component" value="Unassembled WGS sequence"/>
</dbReference>
<evidence type="ECO:0000313" key="3">
    <source>
        <dbReference type="Proteomes" id="UP000254879"/>
    </source>
</evidence>
<protein>
    <submittedName>
        <fullName evidence="2">Uncharacterized protein</fullName>
    </submittedName>
</protein>
<evidence type="ECO:0000256" key="1">
    <source>
        <dbReference type="SAM" id="SignalP"/>
    </source>
</evidence>
<proteinExistence type="predicted"/>
<dbReference type="EMBL" id="UGPG01000001">
    <property type="protein sequence ID" value="STY44498.1"/>
    <property type="molecule type" value="Genomic_DNA"/>
</dbReference>